<evidence type="ECO:0000256" key="5">
    <source>
        <dbReference type="ARBA" id="ARBA00023136"/>
    </source>
</evidence>
<feature type="binding site" evidence="6">
    <location>
        <position position="100"/>
    </location>
    <ligand>
        <name>Zn(2+)</name>
        <dbReference type="ChEBI" id="CHEBI:29105"/>
    </ligand>
</feature>
<dbReference type="GO" id="GO:0046872">
    <property type="term" value="F:metal ion binding"/>
    <property type="evidence" value="ECO:0007669"/>
    <property type="project" value="UniProtKB-KW"/>
</dbReference>
<protein>
    <recommendedName>
        <fullName evidence="9">Progestin and adipoQ receptor family member 4</fullName>
    </recommendedName>
</protein>
<evidence type="ECO:0000256" key="6">
    <source>
        <dbReference type="PIRSR" id="PIRSR604254-1"/>
    </source>
</evidence>
<comment type="caution">
    <text evidence="7">The sequence shown here is derived from an EMBL/GenBank/DDBJ whole genome shotgun (WGS) entry which is preliminary data.</text>
</comment>
<dbReference type="Pfam" id="PF03006">
    <property type="entry name" value="HlyIII"/>
    <property type="match status" value="2"/>
</dbReference>
<organism evidence="7 8">
    <name type="scientific">Tigriopus californicus</name>
    <name type="common">Marine copepod</name>
    <dbReference type="NCBI Taxonomy" id="6832"/>
    <lineage>
        <taxon>Eukaryota</taxon>
        <taxon>Metazoa</taxon>
        <taxon>Ecdysozoa</taxon>
        <taxon>Arthropoda</taxon>
        <taxon>Crustacea</taxon>
        <taxon>Multicrustacea</taxon>
        <taxon>Hexanauplia</taxon>
        <taxon>Copepoda</taxon>
        <taxon>Harpacticoida</taxon>
        <taxon>Harpacticidae</taxon>
        <taxon>Tigriopus</taxon>
    </lineage>
</organism>
<sequence length="230" mass="26676">MSVEKPRFLKFRHEVPAHLRFNKYVLYYYRPITDWWGCLASLLYIHNETVNILTHALPPFIIFYYLPTMLPWDQLDTIPILPYLHVISCLSPWIGSTLYHLFMSHNSGLTTYKQLLAMDMFGIWVAQNCGTLPCVTAATYCFPPAWRYFTLMTFVIGSFFSCYKDVVAVVGGALGAWNIPERWYPGQFDLCLNSHNIMHVLVVYAAYEMHQAVSYDLLWISALNHGTQHC</sequence>
<accession>A0A553P337</accession>
<dbReference type="AlphaFoldDB" id="A0A553P337"/>
<dbReference type="GO" id="GO:0016020">
    <property type="term" value="C:membrane"/>
    <property type="evidence" value="ECO:0007669"/>
    <property type="project" value="UniProtKB-SubCell"/>
</dbReference>
<dbReference type="GO" id="GO:0038023">
    <property type="term" value="F:signaling receptor activity"/>
    <property type="evidence" value="ECO:0007669"/>
    <property type="project" value="TreeGrafter"/>
</dbReference>
<evidence type="ECO:0008006" key="9">
    <source>
        <dbReference type="Google" id="ProtNLM"/>
    </source>
</evidence>
<keyword evidence="6" id="KW-0862">Zinc</keyword>
<dbReference type="InterPro" id="IPR004254">
    <property type="entry name" value="AdipoR/HlyIII-related"/>
</dbReference>
<feature type="binding site" evidence="6">
    <location>
        <position position="199"/>
    </location>
    <ligand>
        <name>Zn(2+)</name>
        <dbReference type="ChEBI" id="CHEBI:29105"/>
    </ligand>
</feature>
<dbReference type="PANTHER" id="PTHR20855">
    <property type="entry name" value="ADIPOR/PROGESTIN RECEPTOR-RELATED"/>
    <property type="match status" value="1"/>
</dbReference>
<proteinExistence type="inferred from homology"/>
<comment type="subcellular location">
    <subcellularLocation>
        <location evidence="1">Membrane</location>
        <topology evidence="1">Multi-pass membrane protein</topology>
    </subcellularLocation>
</comment>
<keyword evidence="5" id="KW-0472">Membrane</keyword>
<evidence type="ECO:0000313" key="7">
    <source>
        <dbReference type="EMBL" id="TRY72108.1"/>
    </source>
</evidence>
<dbReference type="STRING" id="6832.A0A553P337"/>
<gene>
    <name evidence="7" type="ORF">TCAL_01102</name>
</gene>
<keyword evidence="4" id="KW-1133">Transmembrane helix</keyword>
<dbReference type="EMBL" id="VCGU01000008">
    <property type="protein sequence ID" value="TRY72108.1"/>
    <property type="molecule type" value="Genomic_DNA"/>
</dbReference>
<keyword evidence="6" id="KW-0479">Metal-binding</keyword>
<dbReference type="OMA" id="FLMRMLV"/>
<dbReference type="Proteomes" id="UP000318571">
    <property type="component" value="Chromosome 7"/>
</dbReference>
<reference evidence="7 8" key="1">
    <citation type="journal article" date="2018" name="Nat. Ecol. Evol.">
        <title>Genomic signatures of mitonuclear coevolution across populations of Tigriopus californicus.</title>
        <authorList>
            <person name="Barreto F.S."/>
            <person name="Watson E.T."/>
            <person name="Lima T.G."/>
            <person name="Willett C.S."/>
            <person name="Edmands S."/>
            <person name="Li W."/>
            <person name="Burton R.S."/>
        </authorList>
    </citation>
    <scope>NUCLEOTIDE SEQUENCE [LARGE SCALE GENOMIC DNA]</scope>
    <source>
        <strain evidence="7 8">San Diego</strain>
    </source>
</reference>
<evidence type="ECO:0000256" key="2">
    <source>
        <dbReference type="ARBA" id="ARBA00007018"/>
    </source>
</evidence>
<keyword evidence="8" id="KW-1185">Reference proteome</keyword>
<name>A0A553P337_TIGCA</name>
<evidence type="ECO:0000256" key="3">
    <source>
        <dbReference type="ARBA" id="ARBA00022692"/>
    </source>
</evidence>
<evidence type="ECO:0000313" key="8">
    <source>
        <dbReference type="Proteomes" id="UP000318571"/>
    </source>
</evidence>
<keyword evidence="3" id="KW-0812">Transmembrane</keyword>
<evidence type="ECO:0000256" key="4">
    <source>
        <dbReference type="ARBA" id="ARBA00022989"/>
    </source>
</evidence>
<feature type="binding site" evidence="6">
    <location>
        <position position="195"/>
    </location>
    <ligand>
        <name>Zn(2+)</name>
        <dbReference type="ChEBI" id="CHEBI:29105"/>
    </ligand>
</feature>
<dbReference type="PANTHER" id="PTHR20855:SF138">
    <property type="entry name" value="PROGESTIN AND ADIPOQ RECEPTOR FAMILY MEMBER 4"/>
    <property type="match status" value="1"/>
</dbReference>
<evidence type="ECO:0000256" key="1">
    <source>
        <dbReference type="ARBA" id="ARBA00004141"/>
    </source>
</evidence>
<comment type="similarity">
    <text evidence="2">Belongs to the ADIPOR family.</text>
</comment>